<proteinExistence type="predicted"/>
<dbReference type="EMBL" id="BPQB01000015">
    <property type="protein sequence ID" value="GJE90043.1"/>
    <property type="molecule type" value="Genomic_DNA"/>
</dbReference>
<dbReference type="Proteomes" id="UP000703269">
    <property type="component" value="Unassembled WGS sequence"/>
</dbReference>
<dbReference type="AlphaFoldDB" id="A0A9P3LD76"/>
<dbReference type="PANTHER" id="PTHR38926:SF5">
    <property type="entry name" value="F-BOX AND LEUCINE-RICH REPEAT PROTEIN 6"/>
    <property type="match status" value="1"/>
</dbReference>
<reference evidence="2 3" key="1">
    <citation type="submission" date="2021-08" db="EMBL/GenBank/DDBJ databases">
        <title>Draft Genome Sequence of Phanerochaete sordida strain YK-624.</title>
        <authorList>
            <person name="Mori T."/>
            <person name="Dohra H."/>
            <person name="Suzuki T."/>
            <person name="Kawagishi H."/>
            <person name="Hirai H."/>
        </authorList>
    </citation>
    <scope>NUCLEOTIDE SEQUENCE [LARGE SCALE GENOMIC DNA]</scope>
    <source>
        <strain evidence="2 3">YK-624</strain>
    </source>
</reference>
<evidence type="ECO:0000259" key="1">
    <source>
        <dbReference type="Pfam" id="PF12937"/>
    </source>
</evidence>
<dbReference type="OrthoDB" id="3264373at2759"/>
<dbReference type="SUPFAM" id="SSF52047">
    <property type="entry name" value="RNI-like"/>
    <property type="match status" value="1"/>
</dbReference>
<dbReference type="Gene3D" id="1.20.1280.50">
    <property type="match status" value="1"/>
</dbReference>
<keyword evidence="3" id="KW-1185">Reference proteome</keyword>
<dbReference type="PANTHER" id="PTHR38926">
    <property type="entry name" value="F-BOX DOMAIN CONTAINING PROTEIN, EXPRESSED"/>
    <property type="match status" value="1"/>
</dbReference>
<name>A0A9P3LD76_9APHY</name>
<evidence type="ECO:0000313" key="2">
    <source>
        <dbReference type="EMBL" id="GJE90043.1"/>
    </source>
</evidence>
<protein>
    <submittedName>
        <fullName evidence="2">F-box protein</fullName>
    </submittedName>
</protein>
<accession>A0A9P3LD76</accession>
<dbReference type="Pfam" id="PF12937">
    <property type="entry name" value="F-box-like"/>
    <property type="match status" value="1"/>
</dbReference>
<organism evidence="2 3">
    <name type="scientific">Phanerochaete sordida</name>
    <dbReference type="NCBI Taxonomy" id="48140"/>
    <lineage>
        <taxon>Eukaryota</taxon>
        <taxon>Fungi</taxon>
        <taxon>Dikarya</taxon>
        <taxon>Basidiomycota</taxon>
        <taxon>Agaricomycotina</taxon>
        <taxon>Agaricomycetes</taxon>
        <taxon>Polyporales</taxon>
        <taxon>Phanerochaetaceae</taxon>
        <taxon>Phanerochaete</taxon>
    </lineage>
</organism>
<sequence length="635" mass="70879">MVRGVLTLAGGSASRPDDFNLNQADYIPVPSSFFAPHRACNSHKQIATYSVTVYRSMDDWPPPPPRPFSGLQTAADVDSINDKLSHFMRSLNTVRNALTAPLPDDILLHVFHALVDLHDVGQPLETDSQLYTHYSWIVVTHVCRAWRNLAVNTSTLWTRIVPDRPQPAQAFLERSGQEHLLDVWGQHRVPMEYLEKYARRLRAVGRLYVGEDQRRLIQSFCEPDGVLHLPNLQLLYICVSGDCPEVAHAFMPRLTRLFLDSTRSFGETLLRRTQSLTHLEIHTSNQQNMTPLPQLLALIECLPMLEELHLFNAIAQDTSPLPRVELAKLRKISLQHTRGRVNAVPCARLLASLVYPWTAQVELVGLQPAHTFSDCQEVVSLILPKMLQDQFPTCSDPPLPTNHLSISCTSFSVGAADIRFALARHGASPTAPQGSLLLALSLNRDFAGPTWGRASDDHERQADEMLLLLLTGTSSRLAPEITHLTFDAGSSDIMPAERVDVWTYLHSAGLPLVSLVLTSGPNGEKQVTALIAAMKSALERQEPFFPHLQTLSVPRYITASWESLLNATASGSRGSTCWGLILVLWQRREQGLGPMSLGIGTDMKEVDEIEVYEDWDVLAGRRTKRTRLRTGLPWK</sequence>
<evidence type="ECO:0000313" key="3">
    <source>
        <dbReference type="Proteomes" id="UP000703269"/>
    </source>
</evidence>
<dbReference type="InterPro" id="IPR001810">
    <property type="entry name" value="F-box_dom"/>
</dbReference>
<gene>
    <name evidence="2" type="ORF">PsYK624_061640</name>
</gene>
<comment type="caution">
    <text evidence="2">The sequence shown here is derived from an EMBL/GenBank/DDBJ whole genome shotgun (WGS) entry which is preliminary data.</text>
</comment>
<feature type="domain" description="F-box" evidence="1">
    <location>
        <begin position="102"/>
        <end position="161"/>
    </location>
</feature>